<reference evidence="1" key="1">
    <citation type="submission" date="2021-02" db="EMBL/GenBank/DDBJ databases">
        <authorList>
            <person name="Steward A R."/>
        </authorList>
    </citation>
    <scope>NUCLEOTIDE SEQUENCE</scope>
</reference>
<proteinExistence type="predicted"/>
<organism evidence="1 2">
    <name type="scientific">Pieris macdunnoughi</name>
    <dbReference type="NCBI Taxonomy" id="345717"/>
    <lineage>
        <taxon>Eukaryota</taxon>
        <taxon>Metazoa</taxon>
        <taxon>Ecdysozoa</taxon>
        <taxon>Arthropoda</taxon>
        <taxon>Hexapoda</taxon>
        <taxon>Insecta</taxon>
        <taxon>Pterygota</taxon>
        <taxon>Neoptera</taxon>
        <taxon>Endopterygota</taxon>
        <taxon>Lepidoptera</taxon>
        <taxon>Glossata</taxon>
        <taxon>Ditrysia</taxon>
        <taxon>Papilionoidea</taxon>
        <taxon>Pieridae</taxon>
        <taxon>Pierinae</taxon>
        <taxon>Pieris</taxon>
    </lineage>
</organism>
<protein>
    <submittedName>
        <fullName evidence="1">Uncharacterized protein</fullName>
    </submittedName>
</protein>
<dbReference type="AlphaFoldDB" id="A0A821VMZ9"/>
<dbReference type="OrthoDB" id="7432095at2759"/>
<keyword evidence="2" id="KW-1185">Reference proteome</keyword>
<evidence type="ECO:0000313" key="1">
    <source>
        <dbReference type="EMBL" id="CAF4910028.1"/>
    </source>
</evidence>
<accession>A0A821VMZ9</accession>
<gene>
    <name evidence="1" type="ORF">PMACD_LOCUS12055</name>
</gene>
<sequence length="74" mass="8985">MSQLVPYHLFNGEQDESLMFATMFDYQNEYSKPVMLTNIVFEQNIFYEFYMMQYEEMRILTRLARNQIHVNGAN</sequence>
<name>A0A821VMZ9_9NEOP</name>
<comment type="caution">
    <text evidence="1">The sequence shown here is derived from an EMBL/GenBank/DDBJ whole genome shotgun (WGS) entry which is preliminary data.</text>
</comment>
<evidence type="ECO:0000313" key="2">
    <source>
        <dbReference type="Proteomes" id="UP000663880"/>
    </source>
</evidence>
<dbReference type="EMBL" id="CAJOBZ010000045">
    <property type="protein sequence ID" value="CAF4910028.1"/>
    <property type="molecule type" value="Genomic_DNA"/>
</dbReference>
<dbReference type="Proteomes" id="UP000663880">
    <property type="component" value="Unassembled WGS sequence"/>
</dbReference>